<dbReference type="GO" id="GO:0004644">
    <property type="term" value="F:phosphoribosylglycinamide formyltransferase activity"/>
    <property type="evidence" value="ECO:0007669"/>
    <property type="project" value="UniProtKB-UniRule"/>
</dbReference>
<dbReference type="PANTHER" id="PTHR43369">
    <property type="entry name" value="PHOSPHORIBOSYLGLYCINAMIDE FORMYLTRANSFERASE"/>
    <property type="match status" value="1"/>
</dbReference>
<evidence type="ECO:0000259" key="5">
    <source>
        <dbReference type="Pfam" id="PF00551"/>
    </source>
</evidence>
<comment type="catalytic activity">
    <reaction evidence="4">
        <text>N(1)-(5-phospho-beta-D-ribosyl)glycinamide + (6R)-10-formyltetrahydrofolate = N(2)-formyl-N(1)-(5-phospho-beta-D-ribosyl)glycinamide + (6S)-5,6,7,8-tetrahydrofolate + H(+)</text>
        <dbReference type="Rhea" id="RHEA:15053"/>
        <dbReference type="ChEBI" id="CHEBI:15378"/>
        <dbReference type="ChEBI" id="CHEBI:57453"/>
        <dbReference type="ChEBI" id="CHEBI:143788"/>
        <dbReference type="ChEBI" id="CHEBI:147286"/>
        <dbReference type="ChEBI" id="CHEBI:195366"/>
        <dbReference type="EC" id="2.1.2.2"/>
    </reaction>
</comment>
<organism evidence="6 7">
    <name type="scientific">Geobacter argillaceus</name>
    <dbReference type="NCBI Taxonomy" id="345631"/>
    <lineage>
        <taxon>Bacteria</taxon>
        <taxon>Pseudomonadati</taxon>
        <taxon>Thermodesulfobacteriota</taxon>
        <taxon>Desulfuromonadia</taxon>
        <taxon>Geobacterales</taxon>
        <taxon>Geobacteraceae</taxon>
        <taxon>Geobacter</taxon>
    </lineage>
</organism>
<protein>
    <recommendedName>
        <fullName evidence="4">Phosphoribosylglycinamide formyltransferase</fullName>
        <ecNumber evidence="4">2.1.2.2</ecNumber>
    </recommendedName>
    <alternativeName>
        <fullName evidence="4">5'-phosphoribosylglycinamide transformylase</fullName>
    </alternativeName>
    <alternativeName>
        <fullName evidence="4">GAR transformylase</fullName>
        <shortName evidence="4">GART</shortName>
    </alternativeName>
</protein>
<comment type="function">
    <text evidence="4">Catalyzes the transfer of a formyl group from 10-formyltetrahydrofolate to 5-phospho-ribosyl-glycinamide (GAR), producing 5-phospho-ribosyl-N-formylglycinamide (FGAR) and tetrahydrofolate.</text>
</comment>
<sequence length="227" mass="24660">MNSDQRTVNIGVLVSGSGTNLQALIDAHESGKLPAHIACVISNRADAFALERAKKHGIPAIHLDHRSFSGRNEYDAALVNILHEHGVDLVVLAGFMRIVTPVLLNAFPNAVMNIHPALLPAFPGLHAQQQALEYGVKVAGCTVHFVDAGTDTGPIIVQATVPVLEGDSMESLSHRIQIEEHRIYPEAVRLFTEGRLRVEGRRVIVDNPQTGTDCSSDASSCPWHMRF</sequence>
<accession>A0A562VQA6</accession>
<dbReference type="Gene3D" id="3.40.50.170">
    <property type="entry name" value="Formyl transferase, N-terminal domain"/>
    <property type="match status" value="1"/>
</dbReference>
<dbReference type="FunFam" id="3.40.50.170:FF:000007">
    <property type="entry name" value="Phosphoribosylglycinamide formyltransferase"/>
    <property type="match status" value="1"/>
</dbReference>
<feature type="binding site" evidence="4">
    <location>
        <begin position="96"/>
        <end position="99"/>
    </location>
    <ligand>
        <name>(6R)-10-formyltetrahydrofolate</name>
        <dbReference type="ChEBI" id="CHEBI:195366"/>
    </ligand>
</feature>
<dbReference type="UniPathway" id="UPA00074">
    <property type="reaction ID" value="UER00126"/>
</dbReference>
<keyword evidence="2 4" id="KW-0808">Transferase</keyword>
<evidence type="ECO:0000313" key="6">
    <source>
        <dbReference type="EMBL" id="TWJ19907.1"/>
    </source>
</evidence>
<evidence type="ECO:0000256" key="1">
    <source>
        <dbReference type="ARBA" id="ARBA00005054"/>
    </source>
</evidence>
<dbReference type="InterPro" id="IPR002376">
    <property type="entry name" value="Formyl_transf_N"/>
</dbReference>
<dbReference type="HAMAP" id="MF_01930">
    <property type="entry name" value="PurN"/>
    <property type="match status" value="1"/>
</dbReference>
<gene>
    <name evidence="4" type="primary">purN</name>
    <name evidence="6" type="ORF">JN12_01397</name>
</gene>
<dbReference type="InterPro" id="IPR004607">
    <property type="entry name" value="GART"/>
</dbReference>
<keyword evidence="7" id="KW-1185">Reference proteome</keyword>
<dbReference type="SUPFAM" id="SSF53328">
    <property type="entry name" value="Formyltransferase"/>
    <property type="match status" value="1"/>
</dbReference>
<dbReference type="NCBIfam" id="TIGR00639">
    <property type="entry name" value="PurN"/>
    <property type="match status" value="1"/>
</dbReference>
<dbReference type="PANTHER" id="PTHR43369:SF2">
    <property type="entry name" value="PHOSPHORIBOSYLGLYCINAMIDE FORMYLTRANSFERASE"/>
    <property type="match status" value="1"/>
</dbReference>
<dbReference type="EC" id="2.1.2.2" evidence="4"/>
<evidence type="ECO:0000256" key="3">
    <source>
        <dbReference type="ARBA" id="ARBA00022755"/>
    </source>
</evidence>
<feature type="site" description="Raises pKa of active site His" evidence="4">
    <location>
        <position position="151"/>
    </location>
</feature>
<feature type="binding site" evidence="4">
    <location>
        <position position="113"/>
    </location>
    <ligand>
        <name>(6R)-10-formyltetrahydrofolate</name>
        <dbReference type="ChEBI" id="CHEBI:195366"/>
    </ligand>
</feature>
<dbReference type="Proteomes" id="UP000319449">
    <property type="component" value="Unassembled WGS sequence"/>
</dbReference>
<dbReference type="GO" id="GO:0006189">
    <property type="term" value="P:'de novo' IMP biosynthetic process"/>
    <property type="evidence" value="ECO:0007669"/>
    <property type="project" value="UniProtKB-UniRule"/>
</dbReference>
<dbReference type="AlphaFoldDB" id="A0A562VQA6"/>
<feature type="active site" description="Proton donor" evidence="4">
    <location>
        <position position="115"/>
    </location>
</feature>
<feature type="binding site" evidence="4">
    <location>
        <begin position="18"/>
        <end position="20"/>
    </location>
    <ligand>
        <name>N(1)-(5-phospho-beta-D-ribosyl)glycinamide</name>
        <dbReference type="ChEBI" id="CHEBI:143788"/>
    </ligand>
</feature>
<comment type="similarity">
    <text evidence="4">Belongs to the GART family.</text>
</comment>
<proteinExistence type="inferred from homology"/>
<evidence type="ECO:0000256" key="4">
    <source>
        <dbReference type="HAMAP-Rule" id="MF_01930"/>
    </source>
</evidence>
<feature type="binding site" evidence="4">
    <location>
        <position position="71"/>
    </location>
    <ligand>
        <name>(6R)-10-formyltetrahydrofolate</name>
        <dbReference type="ChEBI" id="CHEBI:195366"/>
    </ligand>
</feature>
<dbReference type="Pfam" id="PF00551">
    <property type="entry name" value="Formyl_trans_N"/>
    <property type="match status" value="1"/>
</dbReference>
<dbReference type="InterPro" id="IPR036477">
    <property type="entry name" value="Formyl_transf_N_sf"/>
</dbReference>
<dbReference type="EMBL" id="VLLN01000006">
    <property type="protein sequence ID" value="TWJ19907.1"/>
    <property type="molecule type" value="Genomic_DNA"/>
</dbReference>
<evidence type="ECO:0000256" key="2">
    <source>
        <dbReference type="ARBA" id="ARBA00022679"/>
    </source>
</evidence>
<dbReference type="OrthoDB" id="9806170at2"/>
<dbReference type="GO" id="GO:0005829">
    <property type="term" value="C:cytosol"/>
    <property type="evidence" value="ECO:0007669"/>
    <property type="project" value="TreeGrafter"/>
</dbReference>
<dbReference type="RefSeq" id="WP_145020258.1">
    <property type="nucleotide sequence ID" value="NZ_VLLN01000006.1"/>
</dbReference>
<dbReference type="CDD" id="cd08645">
    <property type="entry name" value="FMT_core_GART"/>
    <property type="match status" value="1"/>
</dbReference>
<comment type="caution">
    <text evidence="6">The sequence shown here is derived from an EMBL/GenBank/DDBJ whole genome shotgun (WGS) entry which is preliminary data.</text>
</comment>
<evidence type="ECO:0000313" key="7">
    <source>
        <dbReference type="Proteomes" id="UP000319449"/>
    </source>
</evidence>
<name>A0A562VQA6_9BACT</name>
<feature type="domain" description="Formyl transferase N-terminal" evidence="5">
    <location>
        <begin position="9"/>
        <end position="188"/>
    </location>
</feature>
<comment type="pathway">
    <text evidence="1 4">Purine metabolism; IMP biosynthesis via de novo pathway; N(2)-formyl-N(1)-(5-phospho-D-ribosyl)glycinamide from N(1)-(5-phospho-D-ribosyl)glycinamide (10-formyl THF route): step 1/1.</text>
</comment>
<reference evidence="6 7" key="1">
    <citation type="submission" date="2019-07" db="EMBL/GenBank/DDBJ databases">
        <title>Genomic Encyclopedia of Archaeal and Bacterial Type Strains, Phase II (KMG-II): from individual species to whole genera.</title>
        <authorList>
            <person name="Goeker M."/>
        </authorList>
    </citation>
    <scope>NUCLEOTIDE SEQUENCE [LARGE SCALE GENOMIC DNA]</scope>
    <source>
        <strain evidence="6 7">ATCC BAA-1139</strain>
    </source>
</reference>
<keyword evidence="3 4" id="KW-0658">Purine biosynthesis</keyword>